<dbReference type="InterPro" id="IPR051450">
    <property type="entry name" value="Gfo/Idh/MocA_Oxidoreductases"/>
</dbReference>
<comment type="caution">
    <text evidence="4">The sequence shown here is derived from an EMBL/GenBank/DDBJ whole genome shotgun (WGS) entry which is preliminary data.</text>
</comment>
<sequence length="424" mass="46883">MKQVTAIVLGAGGRGRAYAQYALDFPNELNIVAVAEPDEARRRTFAEMHGISEERRFDDWETLLSQPRMADAVLICTQDRMHYEPAIRALEQGYHVLLEKPMSNDLRECVSLAEAAKRVDRVFSVCHVLRYTPFFSTLKRVIEEGRIGDLVTIDMIENVGYWHQAHSFVRGNWSKAGESNPMIMAKSCHDMDILVWLAGADCAKLTSYGGLRHFTKENAPEGAPLRCLDGCPARDECAYYAPDIYFGVEDAKGLGLALTNDPSVEGIMEALRTGPYGRCVYHCDNDVVDHQVVAMEFENRITATFTMTAFTTDGGRTVKLMGTKGQIRAHMGKGVIEISDFKTGRVETIQLPMAAHGHGGGDRGIMKDFSELVRSGGKSESVSSAAVSVQSHVMAFAAERSRLAHQSILIRDYMKEAVEGVFSS</sequence>
<accession>A0A5R9G4R4</accession>
<dbReference type="RefSeq" id="WP_138196523.1">
    <property type="nucleotide sequence ID" value="NZ_VCIW01000017.1"/>
</dbReference>
<reference evidence="4 5" key="1">
    <citation type="submission" date="2019-05" db="EMBL/GenBank/DDBJ databases">
        <authorList>
            <person name="Narsing Rao M.P."/>
            <person name="Li W.J."/>
        </authorList>
    </citation>
    <scope>NUCLEOTIDE SEQUENCE [LARGE SCALE GENOMIC DNA]</scope>
    <source>
        <strain evidence="4 5">SYSU_K30003</strain>
    </source>
</reference>
<dbReference type="PANTHER" id="PTHR43377:SF2">
    <property type="entry name" value="BINDING ROSSMANN FOLD OXIDOREDUCTASE, PUTATIVE (AFU_ORTHOLOGUE AFUA_4G00560)-RELATED"/>
    <property type="match status" value="1"/>
</dbReference>
<dbReference type="InterPro" id="IPR036291">
    <property type="entry name" value="NAD(P)-bd_dom_sf"/>
</dbReference>
<evidence type="ECO:0000256" key="1">
    <source>
        <dbReference type="ARBA" id="ARBA00010928"/>
    </source>
</evidence>
<organism evidence="4 5">
    <name type="scientific">Paenibacillus antri</name>
    <dbReference type="NCBI Taxonomy" id="2582848"/>
    <lineage>
        <taxon>Bacteria</taxon>
        <taxon>Bacillati</taxon>
        <taxon>Bacillota</taxon>
        <taxon>Bacilli</taxon>
        <taxon>Bacillales</taxon>
        <taxon>Paenibacillaceae</taxon>
        <taxon>Paenibacillus</taxon>
    </lineage>
</organism>
<evidence type="ECO:0000259" key="3">
    <source>
        <dbReference type="Pfam" id="PF02894"/>
    </source>
</evidence>
<dbReference type="EMBL" id="VCIW01000017">
    <property type="protein sequence ID" value="TLS50039.1"/>
    <property type="molecule type" value="Genomic_DNA"/>
</dbReference>
<gene>
    <name evidence="4" type="ORF">FE782_22135</name>
</gene>
<dbReference type="OrthoDB" id="9781031at2"/>
<dbReference type="GO" id="GO:0000166">
    <property type="term" value="F:nucleotide binding"/>
    <property type="evidence" value="ECO:0007669"/>
    <property type="project" value="InterPro"/>
</dbReference>
<dbReference type="PANTHER" id="PTHR43377">
    <property type="entry name" value="BILIVERDIN REDUCTASE A"/>
    <property type="match status" value="1"/>
</dbReference>
<evidence type="ECO:0000259" key="2">
    <source>
        <dbReference type="Pfam" id="PF01408"/>
    </source>
</evidence>
<evidence type="ECO:0000313" key="5">
    <source>
        <dbReference type="Proteomes" id="UP000309676"/>
    </source>
</evidence>
<dbReference type="Gene3D" id="3.40.50.720">
    <property type="entry name" value="NAD(P)-binding Rossmann-like Domain"/>
    <property type="match status" value="1"/>
</dbReference>
<dbReference type="InterPro" id="IPR004104">
    <property type="entry name" value="Gfo/Idh/MocA-like_OxRdtase_C"/>
</dbReference>
<proteinExistence type="inferred from homology"/>
<comment type="similarity">
    <text evidence="1">Belongs to the Gfo/Idh/MocA family.</text>
</comment>
<feature type="domain" description="Gfo/Idh/MocA-like oxidoreductase N-terminal" evidence="2">
    <location>
        <begin position="7"/>
        <end position="126"/>
    </location>
</feature>
<evidence type="ECO:0000313" key="4">
    <source>
        <dbReference type="EMBL" id="TLS50039.1"/>
    </source>
</evidence>
<dbReference type="Proteomes" id="UP000309676">
    <property type="component" value="Unassembled WGS sequence"/>
</dbReference>
<dbReference type="InterPro" id="IPR000683">
    <property type="entry name" value="Gfo/Idh/MocA-like_OxRdtase_N"/>
</dbReference>
<name>A0A5R9G4R4_9BACL</name>
<dbReference type="AlphaFoldDB" id="A0A5R9G4R4"/>
<feature type="domain" description="Gfo/Idh/MocA-like oxidoreductase C-terminal" evidence="3">
    <location>
        <begin position="139"/>
        <end position="334"/>
    </location>
</feature>
<protein>
    <submittedName>
        <fullName evidence="4">Gfo/Idh/MocA family oxidoreductase</fullName>
    </submittedName>
</protein>
<dbReference type="SUPFAM" id="SSF55347">
    <property type="entry name" value="Glyceraldehyde-3-phosphate dehydrogenase-like, C-terminal domain"/>
    <property type="match status" value="1"/>
</dbReference>
<dbReference type="Pfam" id="PF01408">
    <property type="entry name" value="GFO_IDH_MocA"/>
    <property type="match status" value="1"/>
</dbReference>
<dbReference type="SUPFAM" id="SSF51735">
    <property type="entry name" value="NAD(P)-binding Rossmann-fold domains"/>
    <property type="match status" value="1"/>
</dbReference>
<dbReference type="Pfam" id="PF02894">
    <property type="entry name" value="GFO_IDH_MocA_C"/>
    <property type="match status" value="1"/>
</dbReference>
<keyword evidence="5" id="KW-1185">Reference proteome</keyword>
<dbReference type="Gene3D" id="3.30.360.10">
    <property type="entry name" value="Dihydrodipicolinate Reductase, domain 2"/>
    <property type="match status" value="1"/>
</dbReference>